<evidence type="ECO:0000313" key="1">
    <source>
        <dbReference type="EMBL" id="KOO27591.1"/>
    </source>
</evidence>
<dbReference type="EMBL" id="JWZX01002696">
    <property type="protein sequence ID" value="KOO27591.1"/>
    <property type="molecule type" value="Genomic_DNA"/>
</dbReference>
<evidence type="ECO:0000313" key="2">
    <source>
        <dbReference type="Proteomes" id="UP000037460"/>
    </source>
</evidence>
<dbReference type="OrthoDB" id="10044941at2759"/>
<dbReference type="Pfam" id="PF13469">
    <property type="entry name" value="Sulfotransfer_3"/>
    <property type="match status" value="1"/>
</dbReference>
<dbReference type="AlphaFoldDB" id="A0A0M0JLZ1"/>
<gene>
    <name evidence="1" type="ORF">Ctob_002609</name>
</gene>
<protein>
    <recommendedName>
        <fullName evidence="3">Sulfotransferase</fullName>
    </recommendedName>
</protein>
<reference evidence="2" key="1">
    <citation type="journal article" date="2015" name="PLoS Genet.">
        <title>Genome Sequence and Transcriptome Analyses of Chrysochromulina tobin: Metabolic Tools for Enhanced Algal Fitness in the Prominent Order Prymnesiales (Haptophyceae).</title>
        <authorList>
            <person name="Hovde B.T."/>
            <person name="Deodato C.R."/>
            <person name="Hunsperger H.M."/>
            <person name="Ryken S.A."/>
            <person name="Yost W."/>
            <person name="Jha R.K."/>
            <person name="Patterson J."/>
            <person name="Monnat R.J. Jr."/>
            <person name="Barlow S.B."/>
            <person name="Starkenburg S.R."/>
            <person name="Cattolico R.A."/>
        </authorList>
    </citation>
    <scope>NUCLEOTIDE SEQUENCE</scope>
    <source>
        <strain evidence="2">CCMP291</strain>
    </source>
</reference>
<comment type="caution">
    <text evidence="1">The sequence shown here is derived from an EMBL/GenBank/DDBJ whole genome shotgun (WGS) entry which is preliminary data.</text>
</comment>
<dbReference type="Proteomes" id="UP000037460">
    <property type="component" value="Unassembled WGS sequence"/>
</dbReference>
<organism evidence="1 2">
    <name type="scientific">Chrysochromulina tobinii</name>
    <dbReference type="NCBI Taxonomy" id="1460289"/>
    <lineage>
        <taxon>Eukaryota</taxon>
        <taxon>Haptista</taxon>
        <taxon>Haptophyta</taxon>
        <taxon>Prymnesiophyceae</taxon>
        <taxon>Prymnesiales</taxon>
        <taxon>Chrysochromulinaceae</taxon>
        <taxon>Chrysochromulina</taxon>
    </lineage>
</organism>
<evidence type="ECO:0008006" key="3">
    <source>
        <dbReference type="Google" id="ProtNLM"/>
    </source>
</evidence>
<sequence>MASPSSALLHPAWVVPARRTFVARFLNAFVCCTWYLWPSAFRSPSVAKLRAFAGFPKLLDPFEDRDAFDLMYERQCALAREGGSGNHQLSQLGVFMVAIAVLVNIRTRKEMASAPPPPPGPPRTRVFIGGPFRTGTTLLQRLLSVNAACKSFSLREFRNPIAPGRTPIQGLLSIIRLLAPHLLSIHPMAIDEPEECIFLLHMSVPLTGLFTVVAPVCEWHQELLPHMPTAYACYSERLERVAALYASPAQTHLILKCPCHGYFIDALHASGSGTREQQRHGERYCMLRTYRRDLVSVAGSLASLMRAMHDAVCVCVDLAAIEEVAVQSVVMQLGQLRRTNELAKQDPRMLVIDVDFDDLVTRPSPTIEAVCGLLGLPFDTQSTAAILAQAEKSRKQKDRYASYHGWKLQERSIAMLRQCEKEMATLYDPIKVVRAGDGGREWYRTRGFF</sequence>
<dbReference type="InterPro" id="IPR027417">
    <property type="entry name" value="P-loop_NTPase"/>
</dbReference>
<dbReference type="Gene3D" id="3.40.50.300">
    <property type="entry name" value="P-loop containing nucleotide triphosphate hydrolases"/>
    <property type="match status" value="1"/>
</dbReference>
<proteinExistence type="predicted"/>
<accession>A0A0M0JLZ1</accession>
<keyword evidence="2" id="KW-1185">Reference proteome</keyword>
<dbReference type="SUPFAM" id="SSF52540">
    <property type="entry name" value="P-loop containing nucleoside triphosphate hydrolases"/>
    <property type="match status" value="1"/>
</dbReference>
<name>A0A0M0JLZ1_9EUKA</name>